<dbReference type="GO" id="GO:0005856">
    <property type="term" value="C:cytoskeleton"/>
    <property type="evidence" value="ECO:0007669"/>
    <property type="project" value="UniProtKB-SubCell"/>
</dbReference>
<dbReference type="InterPro" id="IPR036140">
    <property type="entry name" value="PFN_sf"/>
</dbReference>
<evidence type="ECO:0000256" key="1">
    <source>
        <dbReference type="ARBA" id="ARBA00004245"/>
    </source>
</evidence>
<dbReference type="InterPro" id="IPR005455">
    <property type="entry name" value="PFN_euk"/>
</dbReference>
<dbReference type="AlphaFoldDB" id="A0AAU9KMR5"/>
<dbReference type="InterPro" id="IPR027310">
    <property type="entry name" value="Profilin_CS"/>
</dbReference>
<evidence type="ECO:0000256" key="2">
    <source>
        <dbReference type="ARBA" id="ARBA00010058"/>
    </source>
</evidence>
<accession>A0AAU9KMR5</accession>
<proteinExistence type="inferred from homology"/>
<comment type="similarity">
    <text evidence="2 6">Belongs to the profilin family.</text>
</comment>
<dbReference type="Pfam" id="PF00235">
    <property type="entry name" value="Profilin"/>
    <property type="match status" value="1"/>
</dbReference>
<dbReference type="CDD" id="cd00148">
    <property type="entry name" value="PROF"/>
    <property type="match status" value="1"/>
</dbReference>
<evidence type="ECO:0000313" key="7">
    <source>
        <dbReference type="EMBL" id="CAG9335356.1"/>
    </source>
</evidence>
<evidence type="ECO:0000256" key="6">
    <source>
        <dbReference type="RuleBase" id="RU003909"/>
    </source>
</evidence>
<keyword evidence="5" id="KW-0206">Cytoskeleton</keyword>
<sequence length="168" mass="19133">MSWDAYIDNWLLQKRTETTKYDNCCSSCAILSKFDGSIWACSPNFRLLNYKLDIPDEDSKYSERVYINEAANLVYTMNHDGKSPNKAGIRITNKKYLVVRFDSEAKSMYLRGRLGGACACMTNLCIIFASYDDNSIVTSETEYPFVQNAGLTNERVESLADFLRESGF</sequence>
<comment type="caution">
    <text evidence="7">The sequence shown here is derived from an EMBL/GenBank/DDBJ whole genome shotgun (WGS) entry which is preliminary data.</text>
</comment>
<dbReference type="GO" id="GO:0003785">
    <property type="term" value="F:actin monomer binding"/>
    <property type="evidence" value="ECO:0007669"/>
    <property type="project" value="TreeGrafter"/>
</dbReference>
<dbReference type="PANTHER" id="PTHR11604">
    <property type="entry name" value="PROFILIN"/>
    <property type="match status" value="1"/>
</dbReference>
<dbReference type="EMBL" id="CAJZBQ010000062">
    <property type="protein sequence ID" value="CAG9335356.1"/>
    <property type="molecule type" value="Genomic_DNA"/>
</dbReference>
<evidence type="ECO:0000256" key="4">
    <source>
        <dbReference type="ARBA" id="ARBA00023203"/>
    </source>
</evidence>
<dbReference type="PANTHER" id="PTHR11604:SF0">
    <property type="entry name" value="PROFILIN"/>
    <property type="match status" value="1"/>
</dbReference>
<organism evidence="7 8">
    <name type="scientific">Blepharisma stoltei</name>
    <dbReference type="NCBI Taxonomy" id="1481888"/>
    <lineage>
        <taxon>Eukaryota</taxon>
        <taxon>Sar</taxon>
        <taxon>Alveolata</taxon>
        <taxon>Ciliophora</taxon>
        <taxon>Postciliodesmatophora</taxon>
        <taxon>Heterotrichea</taxon>
        <taxon>Heterotrichida</taxon>
        <taxon>Blepharismidae</taxon>
        <taxon>Blepharisma</taxon>
    </lineage>
</organism>
<evidence type="ECO:0000313" key="8">
    <source>
        <dbReference type="Proteomes" id="UP001162131"/>
    </source>
</evidence>
<gene>
    <name evidence="7" type="ORF">BSTOLATCC_MIC63832</name>
</gene>
<dbReference type="GO" id="GO:0005938">
    <property type="term" value="C:cell cortex"/>
    <property type="evidence" value="ECO:0007669"/>
    <property type="project" value="TreeGrafter"/>
</dbReference>
<evidence type="ECO:0000256" key="3">
    <source>
        <dbReference type="ARBA" id="ARBA00022490"/>
    </source>
</evidence>
<dbReference type="SMART" id="SM00392">
    <property type="entry name" value="PROF"/>
    <property type="match status" value="1"/>
</dbReference>
<reference evidence="7" key="1">
    <citation type="submission" date="2021-09" db="EMBL/GenBank/DDBJ databases">
        <authorList>
            <consortium name="AG Swart"/>
            <person name="Singh M."/>
            <person name="Singh A."/>
            <person name="Seah K."/>
            <person name="Emmerich C."/>
        </authorList>
    </citation>
    <scope>NUCLEOTIDE SEQUENCE</scope>
    <source>
        <strain evidence="7">ATCC30299</strain>
    </source>
</reference>
<keyword evidence="8" id="KW-1185">Reference proteome</keyword>
<comment type="subcellular location">
    <subcellularLocation>
        <location evidence="1">Cytoplasm</location>
        <location evidence="1">Cytoskeleton</location>
    </subcellularLocation>
</comment>
<dbReference type="Gene3D" id="3.30.450.30">
    <property type="entry name" value="Dynein light chain 2a, cytoplasmic"/>
    <property type="match status" value="1"/>
</dbReference>
<keyword evidence="4 6" id="KW-0009">Actin-binding</keyword>
<dbReference type="PROSITE" id="PS00414">
    <property type="entry name" value="PROFILIN"/>
    <property type="match status" value="1"/>
</dbReference>
<name>A0AAU9KMR5_9CILI</name>
<keyword evidence="3" id="KW-0963">Cytoplasm</keyword>
<dbReference type="InterPro" id="IPR048278">
    <property type="entry name" value="PFN"/>
</dbReference>
<dbReference type="Proteomes" id="UP001162131">
    <property type="component" value="Unassembled WGS sequence"/>
</dbReference>
<dbReference type="SUPFAM" id="SSF55770">
    <property type="entry name" value="Profilin (actin-binding protein)"/>
    <property type="match status" value="1"/>
</dbReference>
<evidence type="ECO:0000256" key="5">
    <source>
        <dbReference type="ARBA" id="ARBA00023212"/>
    </source>
</evidence>
<protein>
    <recommendedName>
        <fullName evidence="6">Profilin</fullName>
    </recommendedName>
</protein>